<reference evidence="2" key="2">
    <citation type="submission" date="2021-01" db="EMBL/GenBank/DDBJ databases">
        <authorList>
            <person name="Schikora-Tamarit M.A."/>
        </authorList>
    </citation>
    <scope>NUCLEOTIDE SEQUENCE</scope>
    <source>
        <strain evidence="2">CBS6075</strain>
    </source>
</reference>
<evidence type="ECO:0000313" key="2">
    <source>
        <dbReference type="EMBL" id="KAH3667513.1"/>
    </source>
</evidence>
<evidence type="ECO:0000313" key="3">
    <source>
        <dbReference type="Proteomes" id="UP000769157"/>
    </source>
</evidence>
<feature type="region of interest" description="Disordered" evidence="1">
    <location>
        <begin position="34"/>
        <end position="58"/>
    </location>
</feature>
<comment type="caution">
    <text evidence="2">The sequence shown here is derived from an EMBL/GenBank/DDBJ whole genome shotgun (WGS) entry which is preliminary data.</text>
</comment>
<feature type="compositionally biased region" description="Basic and acidic residues" evidence="1">
    <location>
        <begin position="35"/>
        <end position="50"/>
    </location>
</feature>
<sequence>MFAPLIYPFMSPPMMKNEMIIPINDPIAIGLRPRRSNERDPRMDQTKHQTVDTIPTSSKLNNCRLNEQRQHSSLTHSGCENILPDEEMRSVDSSFLSTAAHNIFNNIACRKRVFDNRQDFPRFVLSSLENQEPRRFGREPDENERTHQWSGLHDRRKSPTPG</sequence>
<dbReference type="EMBL" id="JAEUBE010000183">
    <property type="protein sequence ID" value="KAH3667513.1"/>
    <property type="molecule type" value="Genomic_DNA"/>
</dbReference>
<dbReference type="GeneID" id="70235129"/>
<accession>A0A9P8P8H4</accession>
<proteinExistence type="predicted"/>
<evidence type="ECO:0000256" key="1">
    <source>
        <dbReference type="SAM" id="MobiDB-lite"/>
    </source>
</evidence>
<dbReference type="RefSeq" id="XP_046062325.1">
    <property type="nucleotide sequence ID" value="XM_046204111.1"/>
</dbReference>
<reference evidence="2" key="1">
    <citation type="journal article" date="2021" name="Open Biol.">
        <title>Shared evolutionary footprints suggest mitochondrial oxidative damage underlies multiple complex I losses in fungi.</title>
        <authorList>
            <person name="Schikora-Tamarit M.A."/>
            <person name="Marcet-Houben M."/>
            <person name="Nosek J."/>
            <person name="Gabaldon T."/>
        </authorList>
    </citation>
    <scope>NUCLEOTIDE SEQUENCE</scope>
    <source>
        <strain evidence="2">CBS6075</strain>
    </source>
</reference>
<keyword evidence="3" id="KW-1185">Reference proteome</keyword>
<dbReference type="Proteomes" id="UP000769157">
    <property type="component" value="Unassembled WGS sequence"/>
</dbReference>
<gene>
    <name evidence="2" type="ORF">OGAPHI_003162</name>
</gene>
<protein>
    <submittedName>
        <fullName evidence="2">Uncharacterized protein</fullName>
    </submittedName>
</protein>
<feature type="compositionally biased region" description="Basic and acidic residues" evidence="1">
    <location>
        <begin position="131"/>
        <end position="147"/>
    </location>
</feature>
<name>A0A9P8P8H4_9ASCO</name>
<dbReference type="AlphaFoldDB" id="A0A9P8P8H4"/>
<feature type="region of interest" description="Disordered" evidence="1">
    <location>
        <begin position="131"/>
        <end position="162"/>
    </location>
</feature>
<organism evidence="2 3">
    <name type="scientific">Ogataea philodendri</name>
    <dbReference type="NCBI Taxonomy" id="1378263"/>
    <lineage>
        <taxon>Eukaryota</taxon>
        <taxon>Fungi</taxon>
        <taxon>Dikarya</taxon>
        <taxon>Ascomycota</taxon>
        <taxon>Saccharomycotina</taxon>
        <taxon>Pichiomycetes</taxon>
        <taxon>Pichiales</taxon>
        <taxon>Pichiaceae</taxon>
        <taxon>Ogataea</taxon>
    </lineage>
</organism>